<dbReference type="Proteomes" id="UP000184263">
    <property type="component" value="Unassembled WGS sequence"/>
</dbReference>
<dbReference type="InterPro" id="IPR050111">
    <property type="entry name" value="C-type_lectin/snaclec_domain"/>
</dbReference>
<dbReference type="InterPro" id="IPR016187">
    <property type="entry name" value="CTDL_fold"/>
</dbReference>
<accession>A0A1M6R4S3</accession>
<evidence type="ECO:0000313" key="5">
    <source>
        <dbReference type="Proteomes" id="UP000184263"/>
    </source>
</evidence>
<dbReference type="Pfam" id="PF00059">
    <property type="entry name" value="Lectin_C"/>
    <property type="match status" value="1"/>
</dbReference>
<dbReference type="InterPro" id="IPR013320">
    <property type="entry name" value="ConA-like_dom_sf"/>
</dbReference>
<dbReference type="Pfam" id="PF13385">
    <property type="entry name" value="Laminin_G_3"/>
    <property type="match status" value="1"/>
</dbReference>
<feature type="domain" description="C-type lectin" evidence="3">
    <location>
        <begin position="35"/>
        <end position="141"/>
    </location>
</feature>
<evidence type="ECO:0000256" key="2">
    <source>
        <dbReference type="SAM" id="SignalP"/>
    </source>
</evidence>
<feature type="signal peptide" evidence="2">
    <location>
        <begin position="1"/>
        <end position="24"/>
    </location>
</feature>
<feature type="region of interest" description="Disordered" evidence="1">
    <location>
        <begin position="166"/>
        <end position="203"/>
    </location>
</feature>
<reference evidence="4 5" key="1">
    <citation type="submission" date="2016-11" db="EMBL/GenBank/DDBJ databases">
        <authorList>
            <person name="Jaros S."/>
            <person name="Januszkiewicz K."/>
            <person name="Wedrychowicz H."/>
        </authorList>
    </citation>
    <scope>NUCLEOTIDE SEQUENCE [LARGE SCALE GENOMIC DNA]</scope>
    <source>
        <strain evidence="4 5">HD4</strain>
    </source>
</reference>
<proteinExistence type="predicted"/>
<feature type="compositionally biased region" description="Pro residues" evidence="1">
    <location>
        <begin position="192"/>
        <end position="201"/>
    </location>
</feature>
<dbReference type="PROSITE" id="PS50041">
    <property type="entry name" value="C_TYPE_LECTIN_2"/>
    <property type="match status" value="1"/>
</dbReference>
<keyword evidence="2" id="KW-0732">Signal</keyword>
<sequence length="431" mass="47361">MKNRKRTFFLAAAVLTAISGTALADAVIPADAHRYNGHFYYVFDGVANTWEEAERYCESRGGYLAIINDAAENQSLYDYIKRMGKKDVYFGLTEAGHPNVWRWVDGAPLTYQNWNTGEPNHGPGEHYGMYYTAHQAYTWNDGDFGLQGSTGSSKAFLCEWDSLRGSNPHHKPGAHKPPGHRPPVRPGHHGPGYPPAQPTPPVAVNHVPVSPPAAKPVPVPPQAAPMNLQGGKLVCYLRFNDSAIKDDAGNSWGGYSNPQLDTFGAKAGKALNLKDKAYIQLNKAVTFGGQDFTVDFWLNMSSYSGSYARAFVFYNTQNSNTNALLFYRVGSSGTFATMWNNASVNNSAVKLDHLQHIALVYRHDLGVLTTYVDGKKSSELKCTIPRTQFNQGLLGKSNYTSDGLMVGTMDEFRVIDGAALWKADFVPPTAY</sequence>
<dbReference type="Gene3D" id="3.10.100.10">
    <property type="entry name" value="Mannose-Binding Protein A, subunit A"/>
    <property type="match status" value="1"/>
</dbReference>
<dbReference type="InterPro" id="IPR001304">
    <property type="entry name" value="C-type_lectin-like"/>
</dbReference>
<gene>
    <name evidence="4" type="ORF">SAMN05216582_101155</name>
</gene>
<dbReference type="RefSeq" id="WP_073087917.1">
    <property type="nucleotide sequence ID" value="NZ_FRBC01000001.1"/>
</dbReference>
<evidence type="ECO:0000259" key="3">
    <source>
        <dbReference type="PROSITE" id="PS50041"/>
    </source>
</evidence>
<dbReference type="SMART" id="SM00034">
    <property type="entry name" value="CLECT"/>
    <property type="match status" value="1"/>
</dbReference>
<protein>
    <submittedName>
        <fullName evidence="4">Lectin C-type domain-containing protein</fullName>
    </submittedName>
</protein>
<dbReference type="PANTHER" id="PTHR22803">
    <property type="entry name" value="MANNOSE, PHOSPHOLIPASE, LECTIN RECEPTOR RELATED"/>
    <property type="match status" value="1"/>
</dbReference>
<dbReference type="AlphaFoldDB" id="A0A1M6R4S3"/>
<dbReference type="SUPFAM" id="SSF56436">
    <property type="entry name" value="C-type lectin-like"/>
    <property type="match status" value="1"/>
</dbReference>
<dbReference type="EMBL" id="FRBC01000001">
    <property type="protein sequence ID" value="SHK27475.1"/>
    <property type="molecule type" value="Genomic_DNA"/>
</dbReference>
<dbReference type="InterPro" id="IPR016186">
    <property type="entry name" value="C-type_lectin-like/link_sf"/>
</dbReference>
<dbReference type="CDD" id="cd00037">
    <property type="entry name" value="CLECT"/>
    <property type="match status" value="1"/>
</dbReference>
<organism evidence="4 5">
    <name type="scientific">Selenomonas ruminantium</name>
    <dbReference type="NCBI Taxonomy" id="971"/>
    <lineage>
        <taxon>Bacteria</taxon>
        <taxon>Bacillati</taxon>
        <taxon>Bacillota</taxon>
        <taxon>Negativicutes</taxon>
        <taxon>Selenomonadales</taxon>
        <taxon>Selenomonadaceae</taxon>
        <taxon>Selenomonas</taxon>
    </lineage>
</organism>
<dbReference type="Gene3D" id="2.60.120.200">
    <property type="match status" value="1"/>
</dbReference>
<name>A0A1M6R4S3_SELRU</name>
<feature type="chain" id="PRO_5012432331" evidence="2">
    <location>
        <begin position="25"/>
        <end position="431"/>
    </location>
</feature>
<dbReference type="SUPFAM" id="SSF49899">
    <property type="entry name" value="Concanavalin A-like lectins/glucanases"/>
    <property type="match status" value="1"/>
</dbReference>
<evidence type="ECO:0000313" key="4">
    <source>
        <dbReference type="EMBL" id="SHK27475.1"/>
    </source>
</evidence>
<evidence type="ECO:0000256" key="1">
    <source>
        <dbReference type="SAM" id="MobiDB-lite"/>
    </source>
</evidence>
<feature type="compositionally biased region" description="Basic residues" evidence="1">
    <location>
        <begin position="167"/>
        <end position="188"/>
    </location>
</feature>